<keyword evidence="1" id="KW-0489">Methyltransferase</keyword>
<proteinExistence type="predicted"/>
<evidence type="ECO:0000256" key="1">
    <source>
        <dbReference type="ARBA" id="ARBA00022603"/>
    </source>
</evidence>
<keyword evidence="3" id="KW-0325">Glycoprotein</keyword>
<evidence type="ECO:0008006" key="6">
    <source>
        <dbReference type="Google" id="ProtNLM"/>
    </source>
</evidence>
<evidence type="ECO:0000256" key="3">
    <source>
        <dbReference type="ARBA" id="ARBA00023180"/>
    </source>
</evidence>
<dbReference type="AlphaFoldDB" id="A0AAW1XSY5"/>
<evidence type="ECO:0000256" key="2">
    <source>
        <dbReference type="ARBA" id="ARBA00022679"/>
    </source>
</evidence>
<dbReference type="GO" id="GO:0032259">
    <property type="term" value="P:methylation"/>
    <property type="evidence" value="ECO:0007669"/>
    <property type="project" value="UniProtKB-KW"/>
</dbReference>
<accession>A0AAW1XSY5</accession>
<reference evidence="4 5" key="1">
    <citation type="journal article" date="2023" name="G3 (Bethesda)">
        <title>A chromosome-length genome assembly and annotation of blackberry (Rubus argutus, cv. 'Hillquist').</title>
        <authorList>
            <person name="Bruna T."/>
            <person name="Aryal R."/>
            <person name="Dudchenko O."/>
            <person name="Sargent D.J."/>
            <person name="Mead D."/>
            <person name="Buti M."/>
            <person name="Cavallini A."/>
            <person name="Hytonen T."/>
            <person name="Andres J."/>
            <person name="Pham M."/>
            <person name="Weisz D."/>
            <person name="Mascagni F."/>
            <person name="Usai G."/>
            <person name="Natali L."/>
            <person name="Bassil N."/>
            <person name="Fernandez G.E."/>
            <person name="Lomsadze A."/>
            <person name="Armour M."/>
            <person name="Olukolu B."/>
            <person name="Poorten T."/>
            <person name="Britton C."/>
            <person name="Davik J."/>
            <person name="Ashrafi H."/>
            <person name="Aiden E.L."/>
            <person name="Borodovsky M."/>
            <person name="Worthington M."/>
        </authorList>
    </citation>
    <scope>NUCLEOTIDE SEQUENCE [LARGE SCALE GENOMIC DNA]</scope>
    <source>
        <strain evidence="4">PI 553951</strain>
    </source>
</reference>
<keyword evidence="5" id="KW-1185">Reference proteome</keyword>
<evidence type="ECO:0000313" key="4">
    <source>
        <dbReference type="EMBL" id="KAK9938687.1"/>
    </source>
</evidence>
<evidence type="ECO:0000313" key="5">
    <source>
        <dbReference type="Proteomes" id="UP001457282"/>
    </source>
</evidence>
<keyword evidence="2" id="KW-0808">Transferase</keyword>
<comment type="caution">
    <text evidence="4">The sequence shown here is derived from an EMBL/GenBank/DDBJ whole genome shotgun (WGS) entry which is preliminary data.</text>
</comment>
<dbReference type="InterPro" id="IPR004159">
    <property type="entry name" value="Put_SAM_MeTrfase"/>
</dbReference>
<organism evidence="4 5">
    <name type="scientific">Rubus argutus</name>
    <name type="common">Southern blackberry</name>
    <dbReference type="NCBI Taxonomy" id="59490"/>
    <lineage>
        <taxon>Eukaryota</taxon>
        <taxon>Viridiplantae</taxon>
        <taxon>Streptophyta</taxon>
        <taxon>Embryophyta</taxon>
        <taxon>Tracheophyta</taxon>
        <taxon>Spermatophyta</taxon>
        <taxon>Magnoliopsida</taxon>
        <taxon>eudicotyledons</taxon>
        <taxon>Gunneridae</taxon>
        <taxon>Pentapetalae</taxon>
        <taxon>rosids</taxon>
        <taxon>fabids</taxon>
        <taxon>Rosales</taxon>
        <taxon>Rosaceae</taxon>
        <taxon>Rosoideae</taxon>
        <taxon>Rosoideae incertae sedis</taxon>
        <taxon>Rubus</taxon>
    </lineage>
</organism>
<name>A0AAW1XSY5_RUBAR</name>
<dbReference type="GO" id="GO:0008168">
    <property type="term" value="F:methyltransferase activity"/>
    <property type="evidence" value="ECO:0007669"/>
    <property type="project" value="UniProtKB-KW"/>
</dbReference>
<dbReference type="Proteomes" id="UP001457282">
    <property type="component" value="Unassembled WGS sequence"/>
</dbReference>
<dbReference type="EMBL" id="JBEDUW010000003">
    <property type="protein sequence ID" value="KAK9938687.1"/>
    <property type="molecule type" value="Genomic_DNA"/>
</dbReference>
<gene>
    <name evidence="4" type="ORF">M0R45_015410</name>
</gene>
<dbReference type="Pfam" id="PF03141">
    <property type="entry name" value="Methyltransf_29"/>
    <property type="match status" value="1"/>
</dbReference>
<sequence length="80" mass="9460">MNFCKERHCPLPEETPLCLIPPPDGYKIPIQWPDSLVKMSFISIHAFGYFVCARLELCLNWIRWNFGTSILDWDLKLLYD</sequence>
<protein>
    <recommendedName>
        <fullName evidence="6">Methyltransferase</fullName>
    </recommendedName>
</protein>